<keyword evidence="2" id="KW-1185">Reference proteome</keyword>
<dbReference type="Proteomes" id="UP001320706">
    <property type="component" value="Unassembled WGS sequence"/>
</dbReference>
<name>A0ACC3SQA2_9PEZI</name>
<evidence type="ECO:0000313" key="2">
    <source>
        <dbReference type="Proteomes" id="UP001320706"/>
    </source>
</evidence>
<reference evidence="1" key="1">
    <citation type="submission" date="2024-02" db="EMBL/GenBank/DDBJ databases">
        <title>Metagenome Assembled Genome of Zalaria obscura JY119.</title>
        <authorList>
            <person name="Vighnesh L."/>
            <person name="Jagadeeshwari U."/>
            <person name="Venkata Ramana C."/>
            <person name="Sasikala C."/>
        </authorList>
    </citation>
    <scope>NUCLEOTIDE SEQUENCE</scope>
    <source>
        <strain evidence="1">JY119</strain>
    </source>
</reference>
<accession>A0ACC3SQA2</accession>
<evidence type="ECO:0000313" key="1">
    <source>
        <dbReference type="EMBL" id="KAK8222002.1"/>
    </source>
</evidence>
<comment type="caution">
    <text evidence="1">The sequence shown here is derived from an EMBL/GenBank/DDBJ whole genome shotgun (WGS) entry which is preliminary data.</text>
</comment>
<dbReference type="EMBL" id="JAMKPW020000001">
    <property type="protein sequence ID" value="KAK8222002.1"/>
    <property type="molecule type" value="Genomic_DNA"/>
</dbReference>
<organism evidence="1 2">
    <name type="scientific">Zalaria obscura</name>
    <dbReference type="NCBI Taxonomy" id="2024903"/>
    <lineage>
        <taxon>Eukaryota</taxon>
        <taxon>Fungi</taxon>
        <taxon>Dikarya</taxon>
        <taxon>Ascomycota</taxon>
        <taxon>Pezizomycotina</taxon>
        <taxon>Dothideomycetes</taxon>
        <taxon>Dothideomycetidae</taxon>
        <taxon>Dothideales</taxon>
        <taxon>Zalariaceae</taxon>
        <taxon>Zalaria</taxon>
    </lineage>
</organism>
<gene>
    <name evidence="1" type="primary">tgs1</name>
    <name evidence="1" type="ORF">M8818_000170</name>
</gene>
<sequence>MARISSATDAPDQDGIHHYDESSEMPAEIQKYWHQRYDIFSKYDEGIWMTDDTWFGVTPEPVASVIASHIAEGSPADKTVLIDAFAGAGGNTIAFALSGRWQRIFAIEKDPKVLACAKHNAAVYGVSNKIWWIQGDCFDVLKKRLKAVAKEAVIFASPPWGGPGYRDDEVFDLSLMQPYSLSDLYVPFAAFTPTFVLFLPRSSDLNQIAKYTSKDHPLEVTHYCMHGASKRWSKEDEIQLAEPGARSEHRRVSLRTRQGW</sequence>
<protein>
    <submittedName>
        <fullName evidence="1">Diacylglycerol O-acyltransferase tgs1</fullName>
    </submittedName>
</protein>
<proteinExistence type="predicted"/>